<feature type="transmembrane region" description="Helical" evidence="9">
    <location>
        <begin position="225"/>
        <end position="244"/>
    </location>
</feature>
<dbReference type="PANTHER" id="PTHR14568:SF8">
    <property type="entry name" value="EXPERA DOMAIN-CONTAINING PROTEIN"/>
    <property type="match status" value="1"/>
</dbReference>
<keyword evidence="5 7" id="KW-0472">Membrane</keyword>
<evidence type="ECO:0000256" key="6">
    <source>
        <dbReference type="ARBA" id="ARBA00034760"/>
    </source>
</evidence>
<evidence type="ECO:0000256" key="3">
    <source>
        <dbReference type="ARBA" id="ARBA00022737"/>
    </source>
</evidence>
<evidence type="ECO:0000313" key="12">
    <source>
        <dbReference type="Proteomes" id="UP000271974"/>
    </source>
</evidence>
<feature type="domain" description="EXPERA" evidence="10">
    <location>
        <begin position="223"/>
        <end position="359"/>
    </location>
</feature>
<dbReference type="Pfam" id="PF05241">
    <property type="entry name" value="EBP"/>
    <property type="match status" value="1"/>
</dbReference>
<dbReference type="InterPro" id="IPR033118">
    <property type="entry name" value="EXPERA"/>
</dbReference>
<feature type="transmembrane region" description="Helical" evidence="9">
    <location>
        <begin position="343"/>
        <end position="363"/>
    </location>
</feature>
<evidence type="ECO:0000259" key="10">
    <source>
        <dbReference type="PROSITE" id="PS51751"/>
    </source>
</evidence>
<evidence type="ECO:0000256" key="7">
    <source>
        <dbReference type="PROSITE-ProRule" id="PRU01087"/>
    </source>
</evidence>
<feature type="transmembrane region" description="Helical" evidence="9">
    <location>
        <begin position="140"/>
        <end position="162"/>
    </location>
</feature>
<evidence type="ECO:0000256" key="9">
    <source>
        <dbReference type="SAM" id="Phobius"/>
    </source>
</evidence>
<feature type="transmembrane region" description="Helical" evidence="9">
    <location>
        <begin position="301"/>
        <end position="323"/>
    </location>
</feature>
<comment type="caution">
    <text evidence="11">The sequence shown here is derived from an EMBL/GenBank/DDBJ whole genome shotgun (WGS) entry which is preliminary data.</text>
</comment>
<protein>
    <recommendedName>
        <fullName evidence="10">EXPERA domain-containing protein</fullName>
    </recommendedName>
</protein>
<feature type="transmembrane region" description="Helical" evidence="9">
    <location>
        <begin position="275"/>
        <end position="294"/>
    </location>
</feature>
<feature type="transmembrane region" description="Helical" evidence="9">
    <location>
        <begin position="112"/>
        <end position="133"/>
    </location>
</feature>
<feature type="transmembrane region" description="Helical" evidence="9">
    <location>
        <begin position="168"/>
        <end position="189"/>
    </location>
</feature>
<feature type="region of interest" description="Disordered" evidence="8">
    <location>
        <begin position="392"/>
        <end position="418"/>
    </location>
</feature>
<comment type="similarity">
    <text evidence="6">Belongs to the TM6SF family.</text>
</comment>
<keyword evidence="12" id="KW-1185">Reference proteome</keyword>
<organism evidence="11 12">
    <name type="scientific">Elysia chlorotica</name>
    <name type="common">Eastern emerald elysia</name>
    <name type="synonym">Sea slug</name>
    <dbReference type="NCBI Taxonomy" id="188477"/>
    <lineage>
        <taxon>Eukaryota</taxon>
        <taxon>Metazoa</taxon>
        <taxon>Spiralia</taxon>
        <taxon>Lophotrochozoa</taxon>
        <taxon>Mollusca</taxon>
        <taxon>Gastropoda</taxon>
        <taxon>Heterobranchia</taxon>
        <taxon>Euthyneura</taxon>
        <taxon>Panpulmonata</taxon>
        <taxon>Sacoglossa</taxon>
        <taxon>Placobranchoidea</taxon>
        <taxon>Plakobranchidae</taxon>
        <taxon>Elysia</taxon>
    </lineage>
</organism>
<sequence>MPLTSAVVVFMTSLMALPMSYILNSISHLKNPPLILMSGLIALCVISLIPWVILRQRLLKVNPIYYALGLLAYSSVMSLVIALENDGLIADFMGAYLREGEPYLKTAHGTMISYWDGIAHYAMYLMMLAAFSWNQTFHDVGLYWVGSYGYSKLILIVAAMIGKDGIRWPFLLTVPYVIICALMCANFIAEKFEEIQHIQNESNLHEDLQKNKTMTVSIWRRPRDLLFFIYFIFAIIMTIIRFSGTMQSNFYLSNLYRDSVEPYLTDPSLYSKSQLMVQVFYFIPYYLLSMYALVQPGKSWYLPSCIIFAGAAAQAQFSLIGSSFHYRTPYLHRVPQTLFARSLFWFVNGLQFLVPQLMAYSCLSEPSQYLRRSSSPLSTTASQPTRAIINNGALDGHSVGSRRGSSTNSQGVGRMKYD</sequence>
<feature type="transmembrane region" description="Helical" evidence="9">
    <location>
        <begin position="34"/>
        <end position="53"/>
    </location>
</feature>
<keyword evidence="4 7" id="KW-1133">Transmembrane helix</keyword>
<dbReference type="InterPro" id="IPR047195">
    <property type="entry name" value="TM6SF1-like"/>
</dbReference>
<dbReference type="AlphaFoldDB" id="A0A3S0ZVN9"/>
<evidence type="ECO:0000256" key="1">
    <source>
        <dbReference type="ARBA" id="ARBA00004127"/>
    </source>
</evidence>
<evidence type="ECO:0000313" key="11">
    <source>
        <dbReference type="EMBL" id="RUS76372.1"/>
    </source>
</evidence>
<evidence type="ECO:0000256" key="8">
    <source>
        <dbReference type="SAM" id="MobiDB-lite"/>
    </source>
</evidence>
<dbReference type="EMBL" id="RQTK01000667">
    <property type="protein sequence ID" value="RUS76372.1"/>
    <property type="molecule type" value="Genomic_DNA"/>
</dbReference>
<keyword evidence="2 7" id="KW-0812">Transmembrane</keyword>
<keyword evidence="3" id="KW-0677">Repeat</keyword>
<dbReference type="Pfam" id="PF26083">
    <property type="entry name" value="TM_Tm6sf2"/>
    <property type="match status" value="1"/>
</dbReference>
<evidence type="ECO:0000256" key="4">
    <source>
        <dbReference type="ARBA" id="ARBA00022989"/>
    </source>
</evidence>
<dbReference type="GO" id="GO:0012505">
    <property type="term" value="C:endomembrane system"/>
    <property type="evidence" value="ECO:0007669"/>
    <property type="project" value="UniProtKB-SubCell"/>
</dbReference>
<proteinExistence type="inferred from homology"/>
<name>A0A3S0ZVN9_ELYCH</name>
<dbReference type="InterPro" id="IPR059044">
    <property type="entry name" value="TM_Tm6sf1/2"/>
</dbReference>
<dbReference type="PANTHER" id="PTHR14568">
    <property type="entry name" value="TRANSMEMBRANE SUPERFAMILY 6 MEMBER 1/2"/>
    <property type="match status" value="1"/>
</dbReference>
<evidence type="ECO:0000256" key="2">
    <source>
        <dbReference type="ARBA" id="ARBA00022692"/>
    </source>
</evidence>
<comment type="subcellular location">
    <subcellularLocation>
        <location evidence="1">Endomembrane system</location>
        <topology evidence="1">Multi-pass membrane protein</topology>
    </subcellularLocation>
</comment>
<dbReference type="PROSITE" id="PS51751">
    <property type="entry name" value="EXPERA"/>
    <property type="match status" value="1"/>
</dbReference>
<gene>
    <name evidence="11" type="ORF">EGW08_015852</name>
</gene>
<feature type="transmembrane region" description="Helical" evidence="9">
    <location>
        <begin position="65"/>
        <end position="83"/>
    </location>
</feature>
<dbReference type="Proteomes" id="UP000271974">
    <property type="component" value="Unassembled WGS sequence"/>
</dbReference>
<dbReference type="CDD" id="cd21106">
    <property type="entry name" value="TM6SF1-like"/>
    <property type="match status" value="1"/>
</dbReference>
<dbReference type="OrthoDB" id="8181520at2759"/>
<accession>A0A3S0ZVN9</accession>
<evidence type="ECO:0000256" key="5">
    <source>
        <dbReference type="ARBA" id="ARBA00023136"/>
    </source>
</evidence>
<reference evidence="11 12" key="1">
    <citation type="submission" date="2019-01" db="EMBL/GenBank/DDBJ databases">
        <title>A draft genome assembly of the solar-powered sea slug Elysia chlorotica.</title>
        <authorList>
            <person name="Cai H."/>
            <person name="Li Q."/>
            <person name="Fang X."/>
            <person name="Li J."/>
            <person name="Curtis N.E."/>
            <person name="Altenburger A."/>
            <person name="Shibata T."/>
            <person name="Feng M."/>
            <person name="Maeda T."/>
            <person name="Schwartz J.A."/>
            <person name="Shigenobu S."/>
            <person name="Lundholm N."/>
            <person name="Nishiyama T."/>
            <person name="Yang H."/>
            <person name="Hasebe M."/>
            <person name="Li S."/>
            <person name="Pierce S.K."/>
            <person name="Wang J."/>
        </authorList>
    </citation>
    <scope>NUCLEOTIDE SEQUENCE [LARGE SCALE GENOMIC DNA]</scope>
    <source>
        <strain evidence="11">EC2010</strain>
        <tissue evidence="11">Whole organism of an adult</tissue>
    </source>
</reference>
<dbReference type="GO" id="GO:0016020">
    <property type="term" value="C:membrane"/>
    <property type="evidence" value="ECO:0007669"/>
    <property type="project" value="UniProtKB-UniRule"/>
</dbReference>